<dbReference type="EMBL" id="CP008748">
    <property type="protein sequence ID" value="ASI54053.1"/>
    <property type="molecule type" value="Genomic_DNA"/>
</dbReference>
<keyword evidence="3 7" id="KW-0436">Ligase</keyword>
<dbReference type="AlphaFoldDB" id="A0A063YDG5"/>
<sequence length="421" mass="49341">MFLKLKGMRDIFGKNANILNYIKNSFFECVKNYNYQFIETPVLENASLFIRAVGETSDIVNKEMYIFKDNGENLVALRPEATASTIRAYVENKINNFQGETRLAYFGPMFRYERPQKGRFRQFYQGGVELIAKKSVMSNFEAIKLASDFLEKVKIKDFVLKINNLGTYESRNKYIQELRKYFKNYESELSDLSKIRLEKNVLRIFDDKEDGEKDFVKNAPILWNFLSTEEKNSFNSLLEMLKKYGIKYEIDNFLVRGLDYYNDVVFEFVSESQALGAKSTILGGGRYNGMIEEFGGPKNDSIGFAFGVDRLMEIIAFNEKEYPEIDNQIDVLIGYLNEEEKDEITSLAYDLRKKYSVCLLNEKTDIKNLFKQQFTLKPKYTIFKELNAKPFEFKIKIDKEKEKLAKLTNLKDFEKLIKEFK</sequence>
<dbReference type="Proteomes" id="UP000264882">
    <property type="component" value="Chromosome"/>
</dbReference>
<feature type="binding site" evidence="4">
    <location>
        <begin position="260"/>
        <end position="261"/>
    </location>
    <ligand>
        <name>L-histidine</name>
        <dbReference type="ChEBI" id="CHEBI:57595"/>
    </ligand>
</feature>
<dbReference type="RefSeq" id="WP_036441417.1">
    <property type="nucleotide sequence ID" value="NZ_CP008748.1"/>
</dbReference>
<dbReference type="KEGG" id="mhyv:MHSN_02595"/>
<keyword evidence="3 6" id="KW-0030">Aminoacyl-tRNA synthetase</keyword>
<evidence type="ECO:0000259" key="5">
    <source>
        <dbReference type="PROSITE" id="PS50862"/>
    </source>
</evidence>
<dbReference type="CDD" id="cd00773">
    <property type="entry name" value="HisRS-like_core"/>
    <property type="match status" value="1"/>
</dbReference>
<feature type="binding site" evidence="4">
    <location>
        <position position="125"/>
    </location>
    <ligand>
        <name>L-histidine</name>
        <dbReference type="ChEBI" id="CHEBI:57595"/>
    </ligand>
</feature>
<dbReference type="InterPro" id="IPR006195">
    <property type="entry name" value="aa-tRNA-synth_II"/>
</dbReference>
<keyword evidence="2 3" id="KW-0067">ATP-binding</keyword>
<dbReference type="Gene3D" id="3.30.930.10">
    <property type="entry name" value="Bira Bifunctional Protein, Domain 2"/>
    <property type="match status" value="1"/>
</dbReference>
<dbReference type="GeneID" id="75105409"/>
<dbReference type="EMBL" id="CP101127">
    <property type="protein sequence ID" value="UTO25782.1"/>
    <property type="molecule type" value="Genomic_DNA"/>
</dbReference>
<keyword evidence="3" id="KW-0648">Protein biosynthesis</keyword>
<evidence type="ECO:0000313" key="7">
    <source>
        <dbReference type="EMBL" id="UTO25782.1"/>
    </source>
</evidence>
<dbReference type="Pfam" id="PF13393">
    <property type="entry name" value="tRNA-synt_His"/>
    <property type="match status" value="1"/>
</dbReference>
<feature type="binding site" evidence="4">
    <location>
        <position position="129"/>
    </location>
    <ligand>
        <name>L-histidine</name>
        <dbReference type="ChEBI" id="CHEBI:57595"/>
    </ligand>
</feature>
<keyword evidence="8" id="KW-1185">Reference proteome</keyword>
<evidence type="ECO:0000256" key="2">
    <source>
        <dbReference type="ARBA" id="ARBA00022840"/>
    </source>
</evidence>
<protein>
    <recommendedName>
        <fullName evidence="3">Histidine--tRNA ligase</fullName>
        <ecNumber evidence="3">6.1.1.21</ecNumber>
    </recommendedName>
    <alternativeName>
        <fullName evidence="3">Histidyl-tRNA synthetase</fullName>
        <shortName evidence="3">HisRS</shortName>
    </alternativeName>
</protein>
<comment type="similarity">
    <text evidence="1 3">Belongs to the class-II aminoacyl-tRNA synthetase family.</text>
</comment>
<dbReference type="PROSITE" id="PS50862">
    <property type="entry name" value="AA_TRNA_LIGASE_II"/>
    <property type="match status" value="1"/>
</dbReference>
<reference evidence="6 8" key="1">
    <citation type="submission" date="2014-06" db="EMBL/GenBank/DDBJ databases">
        <title>The Whole Genome Sequence of Mycoplasma hyosynoviae strain ATCC 27095.</title>
        <authorList>
            <person name="Calcutt M.J."/>
            <person name="Foecking M.F."/>
        </authorList>
    </citation>
    <scope>NUCLEOTIDE SEQUENCE [LARGE SCALE GENOMIC DNA]</scope>
    <source>
        <strain evidence="6 8">M60</strain>
    </source>
</reference>
<dbReference type="HAMAP" id="MF_00127">
    <property type="entry name" value="His_tRNA_synth"/>
    <property type="match status" value="1"/>
</dbReference>
<dbReference type="InterPro" id="IPR045864">
    <property type="entry name" value="aa-tRNA-synth_II/BPL/LPL"/>
</dbReference>
<feature type="binding site" evidence="4">
    <location>
        <begin position="80"/>
        <end position="82"/>
    </location>
    <ligand>
        <name>L-histidine</name>
        <dbReference type="ChEBI" id="CHEBI:57595"/>
    </ligand>
</feature>
<dbReference type="GO" id="GO:0006427">
    <property type="term" value="P:histidyl-tRNA aminoacylation"/>
    <property type="evidence" value="ECO:0007669"/>
    <property type="project" value="UniProtKB-UniRule"/>
</dbReference>
<organism evidence="7 9">
    <name type="scientific">Metamycoplasma hyosynoviae</name>
    <dbReference type="NCBI Taxonomy" id="29559"/>
    <lineage>
        <taxon>Bacteria</taxon>
        <taxon>Bacillati</taxon>
        <taxon>Mycoplasmatota</taxon>
        <taxon>Mycoplasmoidales</taxon>
        <taxon>Metamycoplasmataceae</taxon>
        <taxon>Metamycoplasma</taxon>
    </lineage>
</organism>
<evidence type="ECO:0000256" key="4">
    <source>
        <dbReference type="PIRSR" id="PIRSR001549-1"/>
    </source>
</evidence>
<dbReference type="NCBIfam" id="TIGR00442">
    <property type="entry name" value="hisS"/>
    <property type="match status" value="1"/>
</dbReference>
<keyword evidence="3" id="KW-0963">Cytoplasm</keyword>
<dbReference type="InterPro" id="IPR015807">
    <property type="entry name" value="His-tRNA-ligase"/>
</dbReference>
<reference evidence="7" key="2">
    <citation type="submission" date="2022-07" db="EMBL/GenBank/DDBJ databases">
        <title>Complete genome of Mycoplasma hyosynoviae B1.</title>
        <authorList>
            <person name="Spergser J."/>
        </authorList>
    </citation>
    <scope>NUCLEOTIDE SEQUENCE</scope>
    <source>
        <strain evidence="7">B1</strain>
    </source>
</reference>
<dbReference type="InterPro" id="IPR004516">
    <property type="entry name" value="HisRS/HisZ"/>
</dbReference>
<dbReference type="EC" id="6.1.1.21" evidence="3"/>
<comment type="catalytic activity">
    <reaction evidence="3">
        <text>tRNA(His) + L-histidine + ATP = L-histidyl-tRNA(His) + AMP + diphosphate + H(+)</text>
        <dbReference type="Rhea" id="RHEA:17313"/>
        <dbReference type="Rhea" id="RHEA-COMP:9665"/>
        <dbReference type="Rhea" id="RHEA-COMP:9689"/>
        <dbReference type="ChEBI" id="CHEBI:15378"/>
        <dbReference type="ChEBI" id="CHEBI:30616"/>
        <dbReference type="ChEBI" id="CHEBI:33019"/>
        <dbReference type="ChEBI" id="CHEBI:57595"/>
        <dbReference type="ChEBI" id="CHEBI:78442"/>
        <dbReference type="ChEBI" id="CHEBI:78527"/>
        <dbReference type="ChEBI" id="CHEBI:456215"/>
        <dbReference type="EC" id="6.1.1.21"/>
    </reaction>
</comment>
<keyword evidence="3" id="KW-0547">Nucleotide-binding</keyword>
<evidence type="ECO:0000313" key="9">
    <source>
        <dbReference type="Proteomes" id="UP001059349"/>
    </source>
</evidence>
<gene>
    <name evidence="3 7" type="primary">hisS</name>
    <name evidence="6" type="ORF">MHSN_02595</name>
    <name evidence="7" type="ORF">NMG93_02810</name>
</gene>
<evidence type="ECO:0000256" key="1">
    <source>
        <dbReference type="ARBA" id="ARBA00008226"/>
    </source>
</evidence>
<dbReference type="GO" id="GO:0005737">
    <property type="term" value="C:cytoplasm"/>
    <property type="evidence" value="ECO:0007669"/>
    <property type="project" value="UniProtKB-SubCell"/>
</dbReference>
<evidence type="ECO:0000313" key="8">
    <source>
        <dbReference type="Proteomes" id="UP000264882"/>
    </source>
</evidence>
<dbReference type="SUPFAM" id="SSF55681">
    <property type="entry name" value="Class II aaRS and biotin synthetases"/>
    <property type="match status" value="1"/>
</dbReference>
<accession>A0A063YDG5</accession>
<comment type="subunit">
    <text evidence="3">Homodimer.</text>
</comment>
<dbReference type="PIRSF" id="PIRSF001549">
    <property type="entry name" value="His-tRNA_synth"/>
    <property type="match status" value="1"/>
</dbReference>
<feature type="binding site" evidence="4">
    <location>
        <position position="111"/>
    </location>
    <ligand>
        <name>L-histidine</name>
        <dbReference type="ChEBI" id="CHEBI:57595"/>
    </ligand>
</feature>
<dbReference type="Proteomes" id="UP001059349">
    <property type="component" value="Chromosome"/>
</dbReference>
<evidence type="ECO:0000313" key="6">
    <source>
        <dbReference type="EMBL" id="ASI54053.1"/>
    </source>
</evidence>
<dbReference type="GO" id="GO:0004821">
    <property type="term" value="F:histidine-tRNA ligase activity"/>
    <property type="evidence" value="ECO:0007669"/>
    <property type="project" value="UniProtKB-UniRule"/>
</dbReference>
<dbReference type="GO" id="GO:0005524">
    <property type="term" value="F:ATP binding"/>
    <property type="evidence" value="ECO:0007669"/>
    <property type="project" value="UniProtKB-UniRule"/>
</dbReference>
<comment type="subcellular location">
    <subcellularLocation>
        <location evidence="3">Cytoplasm</location>
    </subcellularLocation>
</comment>
<proteinExistence type="inferred from homology"/>
<dbReference type="PANTHER" id="PTHR43707:SF1">
    <property type="entry name" value="HISTIDINE--TRNA LIGASE, MITOCHONDRIAL-RELATED"/>
    <property type="match status" value="1"/>
</dbReference>
<evidence type="ECO:0000256" key="3">
    <source>
        <dbReference type="HAMAP-Rule" id="MF_00127"/>
    </source>
</evidence>
<dbReference type="InterPro" id="IPR041715">
    <property type="entry name" value="HisRS-like_core"/>
</dbReference>
<feature type="domain" description="Aminoacyl-transfer RNA synthetases class-II family profile" evidence="5">
    <location>
        <begin position="1"/>
        <end position="323"/>
    </location>
</feature>
<feature type="binding site" evidence="4">
    <location>
        <position position="256"/>
    </location>
    <ligand>
        <name>L-histidine</name>
        <dbReference type="ChEBI" id="CHEBI:57595"/>
    </ligand>
</feature>
<dbReference type="PANTHER" id="PTHR43707">
    <property type="entry name" value="HISTIDYL-TRNA SYNTHETASE"/>
    <property type="match status" value="1"/>
</dbReference>
<name>A0A063YDG5_9BACT</name>